<name>A0AAE0SJ71_9BIVA</name>
<reference evidence="2" key="3">
    <citation type="submission" date="2023-05" db="EMBL/GenBank/DDBJ databases">
        <authorList>
            <person name="Smith C.H."/>
        </authorList>
    </citation>
    <scope>NUCLEOTIDE SEQUENCE</scope>
    <source>
        <strain evidence="2">CHS0354</strain>
        <tissue evidence="2">Mantle</tissue>
    </source>
</reference>
<proteinExistence type="predicted"/>
<reference evidence="2" key="1">
    <citation type="journal article" date="2021" name="Genome Biol. Evol.">
        <title>A High-Quality Reference Genome for a Parasitic Bivalve with Doubly Uniparental Inheritance (Bivalvia: Unionida).</title>
        <authorList>
            <person name="Smith C.H."/>
        </authorList>
    </citation>
    <scope>NUCLEOTIDE SEQUENCE</scope>
    <source>
        <strain evidence="2">CHS0354</strain>
    </source>
</reference>
<keyword evidence="3" id="KW-1185">Reference proteome</keyword>
<evidence type="ECO:0000313" key="3">
    <source>
        <dbReference type="Proteomes" id="UP001195483"/>
    </source>
</evidence>
<organism evidence="2 3">
    <name type="scientific">Potamilus streckersoni</name>
    <dbReference type="NCBI Taxonomy" id="2493646"/>
    <lineage>
        <taxon>Eukaryota</taxon>
        <taxon>Metazoa</taxon>
        <taxon>Spiralia</taxon>
        <taxon>Lophotrochozoa</taxon>
        <taxon>Mollusca</taxon>
        <taxon>Bivalvia</taxon>
        <taxon>Autobranchia</taxon>
        <taxon>Heteroconchia</taxon>
        <taxon>Palaeoheterodonta</taxon>
        <taxon>Unionida</taxon>
        <taxon>Unionoidea</taxon>
        <taxon>Unionidae</taxon>
        <taxon>Ambleminae</taxon>
        <taxon>Lampsilini</taxon>
        <taxon>Potamilus</taxon>
    </lineage>
</organism>
<evidence type="ECO:0000313" key="2">
    <source>
        <dbReference type="EMBL" id="KAK3592448.1"/>
    </source>
</evidence>
<accession>A0AAE0SJ71</accession>
<evidence type="ECO:0000256" key="1">
    <source>
        <dbReference type="SAM" id="MobiDB-lite"/>
    </source>
</evidence>
<gene>
    <name evidence="2" type="ORF">CHS0354_001567</name>
</gene>
<comment type="caution">
    <text evidence="2">The sequence shown here is derived from an EMBL/GenBank/DDBJ whole genome shotgun (WGS) entry which is preliminary data.</text>
</comment>
<sequence length="376" mass="42212">MNTDALRSYFQAGGIDTGEQLNLSSFSHTGQSAEATAVDEILPYLSQFYSPMRILTPSGSAQVRPHQSRVSTRTRSASFSFRPLKRGQSIEIPFKSPAATELSVNLSPWISTTQTDFKHPKNIDVCLETIKTDLDPENDMSRPPYWFYRSNSESLINNEKNGSDHSVRGESPRLEVTKPSGVKYYVSPLQKRVSFSTKDSTEDPKTPQMHRAVLVPTGENYYNGYLASDFHKLSESLKHAAKAKTGRTPSSSSSSNLTLNYSGSHYKPLIGDRSAYIRSVYPVRCRTPQMESTTNNPQPMLRFSPSDAILPRQGSDLSARGPISRPKNSFRSLDESYRLQKRQFILSKQQSSLDSLTKERSEMYAKQAKLKELLSK</sequence>
<dbReference type="EMBL" id="JAEAOA010000147">
    <property type="protein sequence ID" value="KAK3592448.1"/>
    <property type="molecule type" value="Genomic_DNA"/>
</dbReference>
<protein>
    <submittedName>
        <fullName evidence="2">Uncharacterized protein</fullName>
    </submittedName>
</protein>
<dbReference type="AlphaFoldDB" id="A0AAE0SJ71"/>
<dbReference type="Proteomes" id="UP001195483">
    <property type="component" value="Unassembled WGS sequence"/>
</dbReference>
<reference evidence="2" key="2">
    <citation type="journal article" date="2021" name="Genome Biol. Evol.">
        <title>Developing a high-quality reference genome for a parasitic bivalve with doubly uniparental inheritance (Bivalvia: Unionida).</title>
        <authorList>
            <person name="Smith C.H."/>
        </authorList>
    </citation>
    <scope>NUCLEOTIDE SEQUENCE</scope>
    <source>
        <strain evidence="2">CHS0354</strain>
        <tissue evidence="2">Mantle</tissue>
    </source>
</reference>
<feature type="compositionally biased region" description="Polar residues" evidence="1">
    <location>
        <begin position="289"/>
        <end position="298"/>
    </location>
</feature>
<feature type="region of interest" description="Disordered" evidence="1">
    <location>
        <begin position="289"/>
        <end position="332"/>
    </location>
</feature>